<feature type="region of interest" description="Disordered" evidence="5">
    <location>
        <begin position="234"/>
        <end position="254"/>
    </location>
</feature>
<evidence type="ECO:0000256" key="3">
    <source>
        <dbReference type="ARBA" id="ARBA00022833"/>
    </source>
</evidence>
<reference evidence="7" key="1">
    <citation type="submission" date="2021-04" db="EMBL/GenBank/DDBJ databases">
        <authorList>
            <consortium name="Molecular Ecology Group"/>
        </authorList>
    </citation>
    <scope>NUCLEOTIDE SEQUENCE</scope>
</reference>
<feature type="compositionally biased region" description="Polar residues" evidence="5">
    <location>
        <begin position="177"/>
        <end position="188"/>
    </location>
</feature>
<feature type="compositionally biased region" description="Acidic residues" evidence="5">
    <location>
        <begin position="11"/>
        <end position="26"/>
    </location>
</feature>
<feature type="region of interest" description="Disordered" evidence="5">
    <location>
        <begin position="1"/>
        <end position="93"/>
    </location>
</feature>
<proteinExistence type="predicted"/>
<evidence type="ECO:0000256" key="5">
    <source>
        <dbReference type="SAM" id="MobiDB-lite"/>
    </source>
</evidence>
<dbReference type="OrthoDB" id="336321at2759"/>
<accession>A0A8S3YM44</accession>
<evidence type="ECO:0000313" key="8">
    <source>
        <dbReference type="Proteomes" id="UP000678393"/>
    </source>
</evidence>
<dbReference type="AlphaFoldDB" id="A0A8S3YM44"/>
<keyword evidence="8" id="KW-1185">Reference proteome</keyword>
<feature type="region of interest" description="Disordered" evidence="5">
    <location>
        <begin position="177"/>
        <end position="216"/>
    </location>
</feature>
<feature type="domain" description="C3H1-type" evidence="6">
    <location>
        <begin position="140"/>
        <end position="167"/>
    </location>
</feature>
<dbReference type="SUPFAM" id="SSF90229">
    <property type="entry name" value="CCCH zinc finger"/>
    <property type="match status" value="1"/>
</dbReference>
<gene>
    <name evidence="7" type="ORF">CUNI_LOCUS1738</name>
</gene>
<keyword evidence="1 4" id="KW-0479">Metal-binding</keyword>
<keyword evidence="3 4" id="KW-0862">Zinc</keyword>
<dbReference type="Proteomes" id="UP000678393">
    <property type="component" value="Unassembled WGS sequence"/>
</dbReference>
<evidence type="ECO:0000256" key="1">
    <source>
        <dbReference type="ARBA" id="ARBA00022723"/>
    </source>
</evidence>
<feature type="compositionally biased region" description="Basic and acidic residues" evidence="5">
    <location>
        <begin position="234"/>
        <end position="247"/>
    </location>
</feature>
<name>A0A8S3YM44_9EUPU</name>
<dbReference type="PROSITE" id="PS50103">
    <property type="entry name" value="ZF_C3H1"/>
    <property type="match status" value="1"/>
</dbReference>
<protein>
    <recommendedName>
        <fullName evidence="6">C3H1-type domain-containing protein</fullName>
    </recommendedName>
</protein>
<feature type="compositionally biased region" description="Basic and acidic residues" evidence="5">
    <location>
        <begin position="29"/>
        <end position="42"/>
    </location>
</feature>
<sequence>MALASLVADYSDSDLSDGGEYDEESNDSSSDKTQEVRIKQEPSDSVSNFFGTSDQTDDDEEDEKKFSESTTCETPVKSEPEEKLPNPLSSGHEKLPSIFEVAKSRIGTSVFVNPFEEAEQAKNQILEKHVKLTQAAPKKPAHQPVCWKFRKGKCHMGKNCRFFHDPENRTVEENVQTEKSASVQTSHQVYHPSAYFDARRRPLEPEPVDEDNYMAGRNKKKRFGVAEHLVPPRKAFESLQKQREMERPWTLPQQ</sequence>
<dbReference type="Gene3D" id="3.30.1370.210">
    <property type="match status" value="1"/>
</dbReference>
<evidence type="ECO:0000259" key="6">
    <source>
        <dbReference type="PROSITE" id="PS50103"/>
    </source>
</evidence>
<dbReference type="InterPro" id="IPR000571">
    <property type="entry name" value="Znf_CCCH"/>
</dbReference>
<evidence type="ECO:0000256" key="2">
    <source>
        <dbReference type="ARBA" id="ARBA00022771"/>
    </source>
</evidence>
<dbReference type="InterPro" id="IPR036855">
    <property type="entry name" value="Znf_CCCH_sf"/>
</dbReference>
<dbReference type="GO" id="GO:0008270">
    <property type="term" value="F:zinc ion binding"/>
    <property type="evidence" value="ECO:0007669"/>
    <property type="project" value="UniProtKB-KW"/>
</dbReference>
<evidence type="ECO:0000313" key="7">
    <source>
        <dbReference type="EMBL" id="CAG5116180.1"/>
    </source>
</evidence>
<dbReference type="EMBL" id="CAJHNH020000222">
    <property type="protein sequence ID" value="CAG5116180.1"/>
    <property type="molecule type" value="Genomic_DNA"/>
</dbReference>
<evidence type="ECO:0000256" key="4">
    <source>
        <dbReference type="PROSITE-ProRule" id="PRU00723"/>
    </source>
</evidence>
<organism evidence="7 8">
    <name type="scientific">Candidula unifasciata</name>
    <dbReference type="NCBI Taxonomy" id="100452"/>
    <lineage>
        <taxon>Eukaryota</taxon>
        <taxon>Metazoa</taxon>
        <taxon>Spiralia</taxon>
        <taxon>Lophotrochozoa</taxon>
        <taxon>Mollusca</taxon>
        <taxon>Gastropoda</taxon>
        <taxon>Heterobranchia</taxon>
        <taxon>Euthyneura</taxon>
        <taxon>Panpulmonata</taxon>
        <taxon>Eupulmonata</taxon>
        <taxon>Stylommatophora</taxon>
        <taxon>Helicina</taxon>
        <taxon>Helicoidea</taxon>
        <taxon>Geomitridae</taxon>
        <taxon>Candidula</taxon>
    </lineage>
</organism>
<comment type="caution">
    <text evidence="7">The sequence shown here is derived from an EMBL/GenBank/DDBJ whole genome shotgun (WGS) entry which is preliminary data.</text>
</comment>
<keyword evidence="2 4" id="KW-0863">Zinc-finger</keyword>
<feature type="zinc finger region" description="C3H1-type" evidence="4">
    <location>
        <begin position="140"/>
        <end position="167"/>
    </location>
</feature>